<feature type="transmembrane region" description="Helical" evidence="1">
    <location>
        <begin position="61"/>
        <end position="82"/>
    </location>
</feature>
<comment type="caution">
    <text evidence="2">The sequence shown here is derived from an EMBL/GenBank/DDBJ whole genome shotgun (WGS) entry which is preliminary data.</text>
</comment>
<evidence type="ECO:0000256" key="1">
    <source>
        <dbReference type="SAM" id="Phobius"/>
    </source>
</evidence>
<dbReference type="AlphaFoldDB" id="A0A7J9P0L9"/>
<name>A0A7J9P0L9_METMI</name>
<proteinExistence type="predicted"/>
<gene>
    <name evidence="2" type="ORF">HNP89_001478</name>
</gene>
<feature type="transmembrane region" description="Helical" evidence="1">
    <location>
        <begin position="266"/>
        <end position="284"/>
    </location>
</feature>
<keyword evidence="1" id="KW-1133">Transmembrane helix</keyword>
<evidence type="ECO:0000313" key="2">
    <source>
        <dbReference type="EMBL" id="MBA2853502.1"/>
    </source>
</evidence>
<keyword evidence="1" id="KW-0472">Membrane</keyword>
<feature type="transmembrane region" description="Helical" evidence="1">
    <location>
        <begin position="290"/>
        <end position="315"/>
    </location>
</feature>
<evidence type="ECO:0000313" key="3">
    <source>
        <dbReference type="Proteomes" id="UP000522365"/>
    </source>
</evidence>
<dbReference type="Proteomes" id="UP000522365">
    <property type="component" value="Unassembled WGS sequence"/>
</dbReference>
<dbReference type="RefSeq" id="WP_181504492.1">
    <property type="nucleotide sequence ID" value="NZ_JACDUK010000003.1"/>
</dbReference>
<organism evidence="2 3">
    <name type="scientific">Methanococcus maripaludis</name>
    <name type="common">Methanococcus deltae</name>
    <dbReference type="NCBI Taxonomy" id="39152"/>
    <lineage>
        <taxon>Archaea</taxon>
        <taxon>Methanobacteriati</taxon>
        <taxon>Methanobacteriota</taxon>
        <taxon>Methanomada group</taxon>
        <taxon>Methanococci</taxon>
        <taxon>Methanococcales</taxon>
        <taxon>Methanococcaceae</taxon>
        <taxon>Methanococcus</taxon>
    </lineage>
</organism>
<dbReference type="EMBL" id="JACDUK010000003">
    <property type="protein sequence ID" value="MBA2853502.1"/>
    <property type="molecule type" value="Genomic_DNA"/>
</dbReference>
<feature type="transmembrane region" description="Helical" evidence="1">
    <location>
        <begin position="224"/>
        <end position="245"/>
    </location>
</feature>
<feature type="transmembrane region" description="Helical" evidence="1">
    <location>
        <begin position="37"/>
        <end position="55"/>
    </location>
</feature>
<protein>
    <submittedName>
        <fullName evidence="2">Uncharacterized protein</fullName>
    </submittedName>
</protein>
<reference evidence="2 3" key="1">
    <citation type="submission" date="2020-07" db="EMBL/GenBank/DDBJ databases">
        <title>Genomic Encyclopedia of Type Strains, Phase IV (KMG-V): Genome sequencing to study the core and pangenomes of soil and plant-associated prokaryotes.</title>
        <authorList>
            <person name="Whitman W."/>
        </authorList>
    </citation>
    <scope>NUCLEOTIDE SEQUENCE [LARGE SCALE GENOMIC DNA]</scope>
    <source>
        <strain evidence="2 3">S1</strain>
    </source>
</reference>
<feature type="transmembrane region" description="Helical" evidence="1">
    <location>
        <begin position="145"/>
        <end position="166"/>
    </location>
</feature>
<accession>A0A7J9P0L9</accession>
<keyword evidence="1" id="KW-0812">Transmembrane</keyword>
<sequence length="348" mass="39715">MVYKKEYIDKLLDAKIKRYKSTYAHFDDLKDRTYKNMVVFTILAAVITFLIGRMLSIYCLFLLYISIIFTLLGMIPLFKIILPPNPLHIGKYPLNEKYPCGNNAKSYFWDYQKLIKNECSNYQKAIKNTADLNEKIEKNLEISSNFGMIAVGSLIALIFFSISAFLDNSFNNNFVEKKVTTELFKAANLTLSVNNSGFRVFSQDNNLVPPIIMANEVSKFNGTLLEYCIIILAAFAIGIVIFTICNRFEVIKYVLKIFNAIKKVKIFIASILAIIVVMGLIFLFNNYAPIIWQIIVNYSTLTWVGILGIISIIFAKPVVDWIFAPLASKNNDNNEDSQDTKNNENPKQ</sequence>